<evidence type="ECO:0000256" key="4">
    <source>
        <dbReference type="ARBA" id="ARBA00022807"/>
    </source>
</evidence>
<accession>A0A0K8TS72</accession>
<dbReference type="Pfam" id="PF00112">
    <property type="entry name" value="Peptidase_C1"/>
    <property type="match status" value="1"/>
</dbReference>
<dbReference type="PROSITE" id="PS00639">
    <property type="entry name" value="THIOL_PROTEASE_HIS"/>
    <property type="match status" value="1"/>
</dbReference>
<evidence type="ECO:0000256" key="1">
    <source>
        <dbReference type="ARBA" id="ARBA00008455"/>
    </source>
</evidence>
<evidence type="ECO:0000256" key="7">
    <source>
        <dbReference type="SAM" id="SignalP"/>
    </source>
</evidence>
<feature type="region of interest" description="Disordered" evidence="6">
    <location>
        <begin position="25"/>
        <end position="50"/>
    </location>
</feature>
<sequence>MKLVILLCFLVVVAFVQAKAHPHENEGELEVERSARSVAARRPNAHPARRRRFRTKPRRHGRQYYQRMIGLRTTPAYWKKPVQGNVYNALQNVFSGEQLPASFSWADKPNIVTPVKHQGECGSCYSFAAAAAIESMLAIWNKKPNLDLSEQEIVDCSQQTGNFGCNGGLMENAYQWIANNKGLTLENIYPYRGVAGRCRPPRVSNYATAMTYTRIPPGNEDGLRNVVYHLGPVSIGIHANLTSFFEYDGGIYDDEECNLADARVDHAVLIVGWGEDNGEPYWLIKNSWGTEWGENGYVKLLRGSGQCKIGQMASVPIVNWVRQNLLTKKPVRHN</sequence>
<evidence type="ECO:0000313" key="9">
    <source>
        <dbReference type="EMBL" id="JAI16993.1"/>
    </source>
</evidence>
<dbReference type="GO" id="GO:0008234">
    <property type="term" value="F:cysteine-type peptidase activity"/>
    <property type="evidence" value="ECO:0007669"/>
    <property type="project" value="UniProtKB-KW"/>
</dbReference>
<feature type="signal peptide" evidence="7">
    <location>
        <begin position="1"/>
        <end position="18"/>
    </location>
</feature>
<feature type="compositionally biased region" description="Basic and acidic residues" evidence="6">
    <location>
        <begin position="25"/>
        <end position="35"/>
    </location>
</feature>
<evidence type="ECO:0000256" key="2">
    <source>
        <dbReference type="ARBA" id="ARBA00022670"/>
    </source>
</evidence>
<feature type="domain" description="Peptidase C1A papain C-terminal" evidence="8">
    <location>
        <begin position="99"/>
        <end position="317"/>
    </location>
</feature>
<dbReference type="PROSITE" id="PS00640">
    <property type="entry name" value="THIOL_PROTEASE_ASN"/>
    <property type="match status" value="1"/>
</dbReference>
<reference evidence="9" key="1">
    <citation type="journal article" date="2015" name="Insect Biochem. Mol. Biol.">
        <title>An insight into the sialome of the horse fly, Tabanus bromius.</title>
        <authorList>
            <person name="Ribeiro J.M."/>
            <person name="Kazimirova M."/>
            <person name="Takac P."/>
            <person name="Andersen J.F."/>
            <person name="Francischetti I.M."/>
        </authorList>
    </citation>
    <scope>NUCLEOTIDE SEQUENCE</scope>
</reference>
<dbReference type="InterPro" id="IPR038765">
    <property type="entry name" value="Papain-like_cys_pep_sf"/>
</dbReference>
<comment type="similarity">
    <text evidence="1">Belongs to the peptidase C1 family.</text>
</comment>
<dbReference type="InterPro" id="IPR025661">
    <property type="entry name" value="Pept_asp_AS"/>
</dbReference>
<dbReference type="Gene3D" id="3.90.70.10">
    <property type="entry name" value="Cysteine proteinases"/>
    <property type="match status" value="1"/>
</dbReference>
<keyword evidence="7" id="KW-0732">Signal</keyword>
<dbReference type="CDD" id="cd02248">
    <property type="entry name" value="Peptidase_C1A"/>
    <property type="match status" value="1"/>
</dbReference>
<evidence type="ECO:0000256" key="3">
    <source>
        <dbReference type="ARBA" id="ARBA00022801"/>
    </source>
</evidence>
<dbReference type="SMART" id="SM00645">
    <property type="entry name" value="Pept_C1"/>
    <property type="match status" value="1"/>
</dbReference>
<proteinExistence type="evidence at transcript level"/>
<keyword evidence="5" id="KW-1015">Disulfide bond</keyword>
<keyword evidence="2 9" id="KW-0645">Protease</keyword>
<dbReference type="InterPro" id="IPR000668">
    <property type="entry name" value="Peptidase_C1A_C"/>
</dbReference>
<dbReference type="PANTHER" id="PTHR12411">
    <property type="entry name" value="CYSTEINE PROTEASE FAMILY C1-RELATED"/>
    <property type="match status" value="1"/>
</dbReference>
<dbReference type="FunFam" id="3.90.70.10:FF:000332">
    <property type="entry name" value="Cathepsin L1"/>
    <property type="match status" value="1"/>
</dbReference>
<dbReference type="SUPFAM" id="SSF54001">
    <property type="entry name" value="Cysteine proteinases"/>
    <property type="match status" value="1"/>
</dbReference>
<dbReference type="InterPro" id="IPR013128">
    <property type="entry name" value="Peptidase_C1A"/>
</dbReference>
<dbReference type="PROSITE" id="PS00139">
    <property type="entry name" value="THIOL_PROTEASE_CYS"/>
    <property type="match status" value="1"/>
</dbReference>
<evidence type="ECO:0000259" key="8">
    <source>
        <dbReference type="SMART" id="SM00645"/>
    </source>
</evidence>
<organism evidence="9">
    <name type="scientific">Tabanus bromius</name>
    <name type="common">Band-eyed brown horse fly</name>
    <dbReference type="NCBI Taxonomy" id="304241"/>
    <lineage>
        <taxon>Eukaryota</taxon>
        <taxon>Metazoa</taxon>
        <taxon>Ecdysozoa</taxon>
        <taxon>Arthropoda</taxon>
        <taxon>Hexapoda</taxon>
        <taxon>Insecta</taxon>
        <taxon>Pterygota</taxon>
        <taxon>Neoptera</taxon>
        <taxon>Endopterygota</taxon>
        <taxon>Diptera</taxon>
        <taxon>Brachycera</taxon>
        <taxon>Tabanomorpha</taxon>
        <taxon>Tabanoidea</taxon>
        <taxon>Tabanidae</taxon>
        <taxon>Tabanus</taxon>
    </lineage>
</organism>
<dbReference type="PRINTS" id="PR00705">
    <property type="entry name" value="PAPAIN"/>
</dbReference>
<dbReference type="InterPro" id="IPR025660">
    <property type="entry name" value="Pept_his_AS"/>
</dbReference>
<feature type="non-terminal residue" evidence="9">
    <location>
        <position position="334"/>
    </location>
</feature>
<name>A0A0K8TS72_TABBR</name>
<keyword evidence="4" id="KW-0788">Thiol protease</keyword>
<dbReference type="AlphaFoldDB" id="A0A0K8TS72"/>
<dbReference type="InterPro" id="IPR039417">
    <property type="entry name" value="Peptidase_C1A_papain-like"/>
</dbReference>
<feature type="chain" id="PRO_5018580986" evidence="7">
    <location>
        <begin position="19"/>
        <end position="334"/>
    </location>
</feature>
<dbReference type="GO" id="GO:0006508">
    <property type="term" value="P:proteolysis"/>
    <property type="evidence" value="ECO:0007669"/>
    <property type="project" value="UniProtKB-KW"/>
</dbReference>
<dbReference type="EMBL" id="GDAI01000610">
    <property type="protein sequence ID" value="JAI16993.1"/>
    <property type="molecule type" value="mRNA"/>
</dbReference>
<protein>
    <submittedName>
        <fullName evidence="9">Putative papain family cysteine protease</fullName>
    </submittedName>
</protein>
<evidence type="ECO:0000256" key="6">
    <source>
        <dbReference type="SAM" id="MobiDB-lite"/>
    </source>
</evidence>
<dbReference type="InterPro" id="IPR000169">
    <property type="entry name" value="Pept_cys_AS"/>
</dbReference>
<evidence type="ECO:0000256" key="5">
    <source>
        <dbReference type="ARBA" id="ARBA00023157"/>
    </source>
</evidence>
<keyword evidence="3" id="KW-0378">Hydrolase</keyword>